<dbReference type="GO" id="GO:0004806">
    <property type="term" value="F:triacylglycerol lipase activity"/>
    <property type="evidence" value="ECO:0007669"/>
    <property type="project" value="UniProtKB-EC"/>
</dbReference>
<organism evidence="5 6">
    <name type="scientific">Exiguobacterium aurantiacum</name>
    <dbReference type="NCBI Taxonomy" id="33987"/>
    <lineage>
        <taxon>Bacteria</taxon>
        <taxon>Bacillati</taxon>
        <taxon>Bacillota</taxon>
        <taxon>Bacilli</taxon>
        <taxon>Bacillales</taxon>
        <taxon>Bacillales Family XII. Incertae Sedis</taxon>
        <taxon>Exiguobacterium</taxon>
    </lineage>
</organism>
<dbReference type="PANTHER" id="PTHR48081:SF8">
    <property type="entry name" value="ALPHA_BETA HYDROLASE FOLD-3 DOMAIN-CONTAINING PROTEIN-RELATED"/>
    <property type="match status" value="1"/>
</dbReference>
<dbReference type="InterPro" id="IPR013094">
    <property type="entry name" value="AB_hydrolase_3"/>
</dbReference>
<feature type="domain" description="Alpha/beta hydrolase fold-3" evidence="4">
    <location>
        <begin position="114"/>
        <end position="334"/>
    </location>
</feature>
<dbReference type="Proteomes" id="UP000254060">
    <property type="component" value="Unassembled WGS sequence"/>
</dbReference>
<dbReference type="AlphaFoldDB" id="A0A377FYU9"/>
<evidence type="ECO:0000256" key="1">
    <source>
        <dbReference type="ARBA" id="ARBA00010515"/>
    </source>
</evidence>
<dbReference type="OrthoDB" id="9815425at2"/>
<evidence type="ECO:0000259" key="4">
    <source>
        <dbReference type="Pfam" id="PF07859"/>
    </source>
</evidence>
<sequence>MLNDVETYERLVKRLETVRQSHTIEGVETITKPIPDSNVPGDLDPRVLATMRSFVPSDGPEAFDLASARASMGWPNRDVTTTVITTETVNIPSRDGDVPARMYRPDVIETLPVILFFHGGGFFGGTLDTVENPCKRLAEKANALVVSVDYRLAPEHPFPAGLDDCFAAVEWVYTQAEELNVDRHQIVVAGDSAGGNLATACCLMDRAQGTNWITFQALVYPVVNLGSIPTADYKWDIGQYEIQHHHELIRGVVTALADSDGLLNEVYLQGKAELTNPLVSPLFADDVTGLPPALIITAEYDYLRLEGEAYARKLARDGVKTRLIQYRGMDHAFMDKLGDYPQAEDCLAEIANGLKEMTR</sequence>
<dbReference type="InterPro" id="IPR029058">
    <property type="entry name" value="AB_hydrolase_fold"/>
</dbReference>
<protein>
    <submittedName>
        <fullName evidence="5">Lipase 2</fullName>
        <ecNumber evidence="5">3.1.1.3</ecNumber>
    </submittedName>
</protein>
<evidence type="ECO:0000256" key="3">
    <source>
        <dbReference type="PROSITE-ProRule" id="PRU10038"/>
    </source>
</evidence>
<dbReference type="PANTHER" id="PTHR48081">
    <property type="entry name" value="AB HYDROLASE SUPERFAMILY PROTEIN C4A8.06C"/>
    <property type="match status" value="1"/>
</dbReference>
<comment type="similarity">
    <text evidence="1">Belongs to the 'GDXG' lipolytic enzyme family.</text>
</comment>
<dbReference type="SUPFAM" id="SSF53474">
    <property type="entry name" value="alpha/beta-Hydrolases"/>
    <property type="match status" value="1"/>
</dbReference>
<evidence type="ECO:0000313" key="6">
    <source>
        <dbReference type="Proteomes" id="UP000254060"/>
    </source>
</evidence>
<proteinExistence type="inferred from homology"/>
<reference evidence="5 6" key="1">
    <citation type="submission" date="2018-06" db="EMBL/GenBank/DDBJ databases">
        <authorList>
            <consortium name="Pathogen Informatics"/>
            <person name="Doyle S."/>
        </authorList>
    </citation>
    <scope>NUCLEOTIDE SEQUENCE [LARGE SCALE GENOMIC DNA]</scope>
    <source>
        <strain evidence="5 6">NCTC13163</strain>
    </source>
</reference>
<evidence type="ECO:0000313" key="5">
    <source>
        <dbReference type="EMBL" id="STO09625.1"/>
    </source>
</evidence>
<dbReference type="STRING" id="1397694.GCA_000702585_00485"/>
<dbReference type="Gene3D" id="3.40.50.1820">
    <property type="entry name" value="alpha/beta hydrolase"/>
    <property type="match status" value="1"/>
</dbReference>
<dbReference type="EMBL" id="UGGP01000001">
    <property type="protein sequence ID" value="STO09625.1"/>
    <property type="molecule type" value="Genomic_DNA"/>
</dbReference>
<feature type="active site" evidence="3">
    <location>
        <position position="192"/>
    </location>
</feature>
<dbReference type="RefSeq" id="WP_029333984.1">
    <property type="nucleotide sequence ID" value="NZ_UGGP01000001.1"/>
</dbReference>
<dbReference type="EC" id="3.1.1.3" evidence="5"/>
<keyword evidence="2 5" id="KW-0378">Hydrolase</keyword>
<dbReference type="InterPro" id="IPR033140">
    <property type="entry name" value="Lipase_GDXG_put_SER_AS"/>
</dbReference>
<dbReference type="InterPro" id="IPR050300">
    <property type="entry name" value="GDXG_lipolytic_enzyme"/>
</dbReference>
<dbReference type="PROSITE" id="PS01174">
    <property type="entry name" value="LIPASE_GDXG_SER"/>
    <property type="match status" value="1"/>
</dbReference>
<name>A0A377FYU9_9BACL</name>
<accession>A0A377FYU9</accession>
<gene>
    <name evidence="5" type="primary">lip2_2</name>
    <name evidence="5" type="ORF">NCTC13163_03063</name>
</gene>
<dbReference type="Pfam" id="PF07859">
    <property type="entry name" value="Abhydrolase_3"/>
    <property type="match status" value="1"/>
</dbReference>
<evidence type="ECO:0000256" key="2">
    <source>
        <dbReference type="ARBA" id="ARBA00022801"/>
    </source>
</evidence>